<dbReference type="InterPro" id="IPR011020">
    <property type="entry name" value="HTTM-like"/>
</dbReference>
<name>A0A2P6NYM8_9EUKA</name>
<feature type="transmembrane region" description="Helical" evidence="5">
    <location>
        <begin position="176"/>
        <end position="198"/>
    </location>
</feature>
<keyword evidence="2 5" id="KW-0812">Transmembrane</keyword>
<dbReference type="InParanoid" id="A0A2P6NYM8"/>
<proteinExistence type="predicted"/>
<dbReference type="AlphaFoldDB" id="A0A2P6NYM8"/>
<dbReference type="Proteomes" id="UP000241769">
    <property type="component" value="Unassembled WGS sequence"/>
</dbReference>
<organism evidence="7 8">
    <name type="scientific">Planoprotostelium fungivorum</name>
    <dbReference type="NCBI Taxonomy" id="1890364"/>
    <lineage>
        <taxon>Eukaryota</taxon>
        <taxon>Amoebozoa</taxon>
        <taxon>Evosea</taxon>
        <taxon>Variosea</taxon>
        <taxon>Cavosteliida</taxon>
        <taxon>Cavosteliaceae</taxon>
        <taxon>Planoprotostelium</taxon>
    </lineage>
</organism>
<dbReference type="STRING" id="1890364.A0A2P6NYM8"/>
<keyword evidence="4 5" id="KW-0472">Membrane</keyword>
<dbReference type="PANTHER" id="PTHR39535">
    <property type="entry name" value="SPORULATION-DELAYING PROTEIN SDPB"/>
    <property type="match status" value="1"/>
</dbReference>
<dbReference type="SMART" id="SM00752">
    <property type="entry name" value="HTTM"/>
    <property type="match status" value="1"/>
</dbReference>
<keyword evidence="3 5" id="KW-1133">Transmembrane helix</keyword>
<evidence type="ECO:0000256" key="2">
    <source>
        <dbReference type="ARBA" id="ARBA00022692"/>
    </source>
</evidence>
<feature type="transmembrane region" description="Helical" evidence="5">
    <location>
        <begin position="267"/>
        <end position="286"/>
    </location>
</feature>
<dbReference type="OrthoDB" id="15875at2759"/>
<feature type="transmembrane region" description="Helical" evidence="5">
    <location>
        <begin position="540"/>
        <end position="559"/>
    </location>
</feature>
<reference evidence="7 8" key="1">
    <citation type="journal article" date="2018" name="Genome Biol. Evol.">
        <title>Multiple Roots of Fruiting Body Formation in Amoebozoa.</title>
        <authorList>
            <person name="Hillmann F."/>
            <person name="Forbes G."/>
            <person name="Novohradska S."/>
            <person name="Ferling I."/>
            <person name="Riege K."/>
            <person name="Groth M."/>
            <person name="Westermann M."/>
            <person name="Marz M."/>
            <person name="Spaller T."/>
            <person name="Winckler T."/>
            <person name="Schaap P."/>
            <person name="Glockner G."/>
        </authorList>
    </citation>
    <scope>NUCLEOTIDE SEQUENCE [LARGE SCALE GENOMIC DNA]</scope>
    <source>
        <strain evidence="7 8">Jena</strain>
    </source>
</reference>
<evidence type="ECO:0000313" key="8">
    <source>
        <dbReference type="Proteomes" id="UP000241769"/>
    </source>
</evidence>
<gene>
    <name evidence="7" type="ORF">PROFUN_02317</name>
</gene>
<comment type="subcellular location">
    <subcellularLocation>
        <location evidence="1">Endomembrane system</location>
        <topology evidence="1">Multi-pass membrane protein</topology>
    </subcellularLocation>
</comment>
<evidence type="ECO:0000256" key="1">
    <source>
        <dbReference type="ARBA" id="ARBA00004127"/>
    </source>
</evidence>
<evidence type="ECO:0000256" key="3">
    <source>
        <dbReference type="ARBA" id="ARBA00022989"/>
    </source>
</evidence>
<protein>
    <recommendedName>
        <fullName evidence="6">HTTM-like domain-containing protein</fullName>
    </recommendedName>
</protein>
<dbReference type="GO" id="GO:0012505">
    <property type="term" value="C:endomembrane system"/>
    <property type="evidence" value="ECO:0007669"/>
    <property type="project" value="UniProtKB-SubCell"/>
</dbReference>
<keyword evidence="8" id="KW-1185">Reference proteome</keyword>
<feature type="domain" description="HTTM-like" evidence="6">
    <location>
        <begin position="57"/>
        <end position="357"/>
    </location>
</feature>
<accession>A0A2P6NYM8</accession>
<evidence type="ECO:0000256" key="4">
    <source>
        <dbReference type="ARBA" id="ARBA00023136"/>
    </source>
</evidence>
<evidence type="ECO:0000256" key="5">
    <source>
        <dbReference type="SAM" id="Phobius"/>
    </source>
</evidence>
<feature type="transmembrane region" description="Helical" evidence="5">
    <location>
        <begin position="134"/>
        <end position="155"/>
    </location>
</feature>
<sequence>MIRDRFTRHATDILTFLSSGREGNSSSSLKDSLRWRNYLDIWSGESEQSTMDRLVTLFGIDYRSLAFFRVMMSLVLITDTLQRWYGPFHSSPEPSFRSDVYGHYSDLGIHGRAIATEHFVNENWIIPHMTFGSVWGVSLLFAIQVISAFLMGIGYHTKLNATISYFLNVSVQARNWMVLHGGDVYIRVILLMSIFLPIDKASGIDNSVLYRRHDKPRKQMFQRSSLSHYFVNVASVSMLFQISFVYWTSWVDKTGDDWNKTGDSTWLALNLSFFTTALGEFMSHMPRALLQTMTFSVLWWEGYGPLFFVSPVYTSQLRALAVFGYVLLHVGFATSLRLGIFGSIGMTAPMLLMPSWFWERLIFSRLRTRQRLNFTFQFNPYSKVATFVAAILQSFFLLPESQVKPMQKIKGIPLPSFLPETGQDISSEEGEQGTVSLYPTLFFTARDYEGRVWNNQSALAAAFDASPLLYPFSFIWRTTGIRHVLHIFFWLAIAIEEPLQDISEPPPLPHYYGSVKKETWNRHTAFRRNFLWGYKKGKKIALNGVALVFFVIILQANMYNANFYNWAPEGYMRYLMYQTHLQQQWKMFSPNPPRTDWYFILEGKLVNGTDVELFGNEGLFTTTYRPYDDLEQPKPYRNYKNHRWFKYLENGVCYSDKNEVLRLHWGRFICREYNAKFEYLESLSTFSIKRKWISLHPETDERVQTPNFEVLWNHRCRG</sequence>
<evidence type="ECO:0000313" key="7">
    <source>
        <dbReference type="EMBL" id="PRP89039.1"/>
    </source>
</evidence>
<feature type="transmembrane region" description="Helical" evidence="5">
    <location>
        <begin position="226"/>
        <end position="247"/>
    </location>
</feature>
<evidence type="ECO:0000259" key="6">
    <source>
        <dbReference type="SMART" id="SM00752"/>
    </source>
</evidence>
<dbReference type="EMBL" id="MDYQ01000006">
    <property type="protein sequence ID" value="PRP89039.1"/>
    <property type="molecule type" value="Genomic_DNA"/>
</dbReference>
<comment type="caution">
    <text evidence="7">The sequence shown here is derived from an EMBL/GenBank/DDBJ whole genome shotgun (WGS) entry which is preliminary data.</text>
</comment>
<dbReference type="PANTHER" id="PTHR39535:SF5">
    <property type="entry name" value="HTTM DOMAIN-CONTAINING PROTEIN"/>
    <property type="match status" value="1"/>
</dbReference>
<dbReference type="InterPro" id="IPR052964">
    <property type="entry name" value="Sporulation_signal_mat"/>
</dbReference>